<dbReference type="Proteomes" id="UP000076744">
    <property type="component" value="Unassembled WGS sequence"/>
</dbReference>
<protein>
    <submittedName>
        <fullName evidence="3">Uncharacterized protein</fullName>
    </submittedName>
</protein>
<evidence type="ECO:0000313" key="3">
    <source>
        <dbReference type="EMBL" id="OAA69807.1"/>
    </source>
</evidence>
<feature type="compositionally biased region" description="Polar residues" evidence="2">
    <location>
        <begin position="361"/>
        <end position="373"/>
    </location>
</feature>
<feature type="coiled-coil region" evidence="1">
    <location>
        <begin position="115"/>
        <end position="178"/>
    </location>
</feature>
<proteinExistence type="predicted"/>
<dbReference type="RefSeq" id="XP_018706411.1">
    <property type="nucleotide sequence ID" value="XM_018846683.1"/>
</dbReference>
<dbReference type="GeneID" id="30019369"/>
<evidence type="ECO:0000256" key="1">
    <source>
        <dbReference type="SAM" id="Coils"/>
    </source>
</evidence>
<sequence length="509" mass="56389">MAQVTYEEFGGEWEPLYNIAPFPFTYDCPGAPPYPATHANVNQTDRVMFLDVNSDSPSPQLQSNGGADQQHESFRVCYYCREGTDTLLFILHEQMQQLQAEVFMQIGQARIMQDLHALRNEVQARQHDNNALRLENQELRKKFEQHCQSLGEELEQNCHNLRNELQDLKKDLRENQVAMNSLLRVLDQRRIVDNLTPGWQSQPPEAWRAENDTATEMIQEPKIAEQLRRPQGPLTGGVQSSSWYSHFERDDESFALPQGQLHTYSMDVDQSLQDPMQYSTPAPGFLSRRLSSDDNPPFGAVGDRPGHAACSPPMLGATENTPSSSQADATAAYYHGPAGLSSRPPTLPSTQGEGEDDARSLATSADSRASDGSFSKEGEVGSQPASPDTEIEDAPSFLPVRQQEEVGGEDENAVANQQTSGDLRVGEILLLLAQVPEESSNAVMLVDTSPDSTEDEDDDDDDDDDDDEDDDEAATQQNTTNTYASPREHQPAPATFPVSHEPQNAPAWK</sequence>
<evidence type="ECO:0000313" key="4">
    <source>
        <dbReference type="Proteomes" id="UP000076744"/>
    </source>
</evidence>
<name>A0A168B9G4_CORFA</name>
<feature type="region of interest" description="Disordered" evidence="2">
    <location>
        <begin position="273"/>
        <end position="423"/>
    </location>
</feature>
<reference evidence="3 4" key="1">
    <citation type="journal article" date="2016" name="Genome Biol. Evol.">
        <title>Divergent and convergent evolution of fungal pathogenicity.</title>
        <authorList>
            <person name="Shang Y."/>
            <person name="Xiao G."/>
            <person name="Zheng P."/>
            <person name="Cen K."/>
            <person name="Zhan S."/>
            <person name="Wang C."/>
        </authorList>
    </citation>
    <scope>NUCLEOTIDE SEQUENCE [LARGE SCALE GENOMIC DNA]</scope>
    <source>
        <strain evidence="3 4">ARSEF 2679</strain>
    </source>
</reference>
<keyword evidence="1" id="KW-0175">Coiled coil</keyword>
<feature type="compositionally biased region" description="Acidic residues" evidence="2">
    <location>
        <begin position="452"/>
        <end position="473"/>
    </location>
</feature>
<feature type="compositionally biased region" description="Polar residues" evidence="2">
    <location>
        <begin position="318"/>
        <end position="328"/>
    </location>
</feature>
<dbReference type="EMBL" id="AZHB01000005">
    <property type="protein sequence ID" value="OAA69807.1"/>
    <property type="molecule type" value="Genomic_DNA"/>
</dbReference>
<dbReference type="AlphaFoldDB" id="A0A168B9G4"/>
<feature type="region of interest" description="Disordered" evidence="2">
    <location>
        <begin position="436"/>
        <end position="509"/>
    </location>
</feature>
<organism evidence="3 4">
    <name type="scientific">Cordyceps fumosorosea (strain ARSEF 2679)</name>
    <name type="common">Isaria fumosorosea</name>
    <dbReference type="NCBI Taxonomy" id="1081104"/>
    <lineage>
        <taxon>Eukaryota</taxon>
        <taxon>Fungi</taxon>
        <taxon>Dikarya</taxon>
        <taxon>Ascomycota</taxon>
        <taxon>Pezizomycotina</taxon>
        <taxon>Sordariomycetes</taxon>
        <taxon>Hypocreomycetidae</taxon>
        <taxon>Hypocreales</taxon>
        <taxon>Cordycipitaceae</taxon>
        <taxon>Cordyceps</taxon>
    </lineage>
</organism>
<comment type="caution">
    <text evidence="3">The sequence shown here is derived from an EMBL/GenBank/DDBJ whole genome shotgun (WGS) entry which is preliminary data.</text>
</comment>
<evidence type="ECO:0000256" key="2">
    <source>
        <dbReference type="SAM" id="MobiDB-lite"/>
    </source>
</evidence>
<gene>
    <name evidence="3" type="ORF">ISF_03077</name>
</gene>
<keyword evidence="4" id="KW-1185">Reference proteome</keyword>
<accession>A0A168B9G4</accession>